<keyword evidence="2 5" id="KW-0812">Transmembrane</keyword>
<gene>
    <name evidence="7" type="ORF">EDC90_100376</name>
</gene>
<feature type="transmembrane region" description="Helical" evidence="5">
    <location>
        <begin position="59"/>
        <end position="79"/>
    </location>
</feature>
<dbReference type="PRINTS" id="PR01036">
    <property type="entry name" value="TCRTETB"/>
</dbReference>
<dbReference type="Gene3D" id="1.20.1250.20">
    <property type="entry name" value="MFS general substrate transporter like domains"/>
    <property type="match status" value="1"/>
</dbReference>
<feature type="domain" description="Major facilitator superfamily (MFS) profile" evidence="6">
    <location>
        <begin position="25"/>
        <end position="487"/>
    </location>
</feature>
<evidence type="ECO:0000256" key="3">
    <source>
        <dbReference type="ARBA" id="ARBA00022989"/>
    </source>
</evidence>
<feature type="transmembrane region" description="Helical" evidence="5">
    <location>
        <begin position="23"/>
        <end position="47"/>
    </location>
</feature>
<evidence type="ECO:0000256" key="4">
    <source>
        <dbReference type="ARBA" id="ARBA00023136"/>
    </source>
</evidence>
<feature type="transmembrane region" description="Helical" evidence="5">
    <location>
        <begin position="381"/>
        <end position="404"/>
    </location>
</feature>
<dbReference type="Proteomes" id="UP000295097">
    <property type="component" value="Unassembled WGS sequence"/>
</dbReference>
<evidence type="ECO:0000256" key="5">
    <source>
        <dbReference type="SAM" id="Phobius"/>
    </source>
</evidence>
<feature type="transmembrane region" description="Helical" evidence="5">
    <location>
        <begin position="425"/>
        <end position="443"/>
    </location>
</feature>
<keyword evidence="8" id="KW-1185">Reference proteome</keyword>
<dbReference type="AlphaFoldDB" id="A0A4R3P1F4"/>
<evidence type="ECO:0000313" key="8">
    <source>
        <dbReference type="Proteomes" id="UP000295097"/>
    </source>
</evidence>
<dbReference type="Gene3D" id="1.20.1720.10">
    <property type="entry name" value="Multidrug resistance protein D"/>
    <property type="match status" value="1"/>
</dbReference>
<dbReference type="GO" id="GO:0022857">
    <property type="term" value="F:transmembrane transporter activity"/>
    <property type="evidence" value="ECO:0007669"/>
    <property type="project" value="InterPro"/>
</dbReference>
<evidence type="ECO:0000313" key="7">
    <source>
        <dbReference type="EMBL" id="TCT43069.1"/>
    </source>
</evidence>
<feature type="transmembrane region" description="Helical" evidence="5">
    <location>
        <begin position="91"/>
        <end position="110"/>
    </location>
</feature>
<feature type="transmembrane region" description="Helical" evidence="5">
    <location>
        <begin position="240"/>
        <end position="263"/>
    </location>
</feature>
<reference evidence="7 8" key="1">
    <citation type="submission" date="2019-03" db="EMBL/GenBank/DDBJ databases">
        <title>Freshwater and sediment microbial communities from various areas in North America, analyzing microbe dynamics in response to fracking.</title>
        <authorList>
            <person name="Lamendella R."/>
        </authorList>
    </citation>
    <scope>NUCLEOTIDE SEQUENCE [LARGE SCALE GENOMIC DNA]</scope>
    <source>
        <strain evidence="7 8">175.2</strain>
    </source>
</reference>
<dbReference type="CDD" id="cd17321">
    <property type="entry name" value="MFS_MMR_MDR_like"/>
    <property type="match status" value="1"/>
</dbReference>
<dbReference type="PROSITE" id="PS50850">
    <property type="entry name" value="MFS"/>
    <property type="match status" value="1"/>
</dbReference>
<dbReference type="EMBL" id="SMAR01000003">
    <property type="protein sequence ID" value="TCT43069.1"/>
    <property type="molecule type" value="Genomic_DNA"/>
</dbReference>
<dbReference type="InterPro" id="IPR020846">
    <property type="entry name" value="MFS_dom"/>
</dbReference>
<dbReference type="Pfam" id="PF07690">
    <property type="entry name" value="MFS_1"/>
    <property type="match status" value="1"/>
</dbReference>
<keyword evidence="4 5" id="KW-0472">Membrane</keyword>
<proteinExistence type="predicted"/>
<feature type="transmembrane region" description="Helical" evidence="5">
    <location>
        <begin position="284"/>
        <end position="310"/>
    </location>
</feature>
<dbReference type="PANTHER" id="PTHR42718">
    <property type="entry name" value="MAJOR FACILITATOR SUPERFAMILY MULTIDRUG TRANSPORTER MFSC"/>
    <property type="match status" value="1"/>
</dbReference>
<feature type="transmembrane region" description="Helical" evidence="5">
    <location>
        <begin position="351"/>
        <end position="369"/>
    </location>
</feature>
<feature type="transmembrane region" description="Helical" evidence="5">
    <location>
        <begin position="116"/>
        <end position="137"/>
    </location>
</feature>
<dbReference type="GO" id="GO:0016020">
    <property type="term" value="C:membrane"/>
    <property type="evidence" value="ECO:0007669"/>
    <property type="project" value="UniProtKB-SubCell"/>
</dbReference>
<feature type="transmembrane region" description="Helical" evidence="5">
    <location>
        <begin position="463"/>
        <end position="481"/>
    </location>
</feature>
<evidence type="ECO:0000259" key="6">
    <source>
        <dbReference type="PROSITE" id="PS50850"/>
    </source>
</evidence>
<feature type="transmembrane region" description="Helical" evidence="5">
    <location>
        <begin position="215"/>
        <end position="234"/>
    </location>
</feature>
<keyword evidence="3 5" id="KW-1133">Transmembrane helix</keyword>
<comment type="subcellular location">
    <subcellularLocation>
        <location evidence="1">Membrane</location>
        <topology evidence="1">Multi-pass membrane protein</topology>
    </subcellularLocation>
</comment>
<feature type="transmembrane region" description="Helical" evidence="5">
    <location>
        <begin position="322"/>
        <end position="339"/>
    </location>
</feature>
<protein>
    <submittedName>
        <fullName evidence="7">EmrB/QacA subfamily drug resistance transporter</fullName>
    </submittedName>
</protein>
<feature type="transmembrane region" description="Helical" evidence="5">
    <location>
        <begin position="184"/>
        <end position="203"/>
    </location>
</feature>
<dbReference type="RefSeq" id="WP_245510909.1">
    <property type="nucleotide sequence ID" value="NZ_SMAR01000003.1"/>
</dbReference>
<dbReference type="PANTHER" id="PTHR42718:SF39">
    <property type="entry name" value="ACTINORHODIN TRANSPORTER-RELATED"/>
    <property type="match status" value="1"/>
</dbReference>
<feature type="transmembrane region" description="Helical" evidence="5">
    <location>
        <begin position="149"/>
        <end position="172"/>
    </location>
</feature>
<comment type="caution">
    <text evidence="7">The sequence shown here is derived from an EMBL/GenBank/DDBJ whole genome shotgun (WGS) entry which is preliminary data.</text>
</comment>
<dbReference type="InterPro" id="IPR036259">
    <property type="entry name" value="MFS_trans_sf"/>
</dbReference>
<dbReference type="SUPFAM" id="SSF103473">
    <property type="entry name" value="MFS general substrate transporter"/>
    <property type="match status" value="1"/>
</dbReference>
<accession>A0A4R3P1F4</accession>
<sequence>MASISNATTPTSVQETGENPERWIALAVLLSAVFMNMLDVTIVNVALPSIQEGLNASSTAIEWIVAGYVLVFALALLPFGRLGDIMGKKNVFLVGVACFTIGSALCGLSHTTGMLVASRFFQGFAAAIMTPQVLALAQVMFSSSERARAFSFFGMTAGLATVSGPVIGGLLIDHDVFGLGWRAIFLINLPIGVLAVLAGWKLVPSTPRRPGARNDLPGIILIAVAMFMLIFPLVEGRTYGWPWWCFALMIGAIPLLSAFVLWERKQSRFNAPQLLSYSLMKNRNFMLGGLMSLFFFSTMPGFFLCLALFLQVGFEFSPLKSGLTTVPFSLGVLIASLISGRLGTHGLKLRVIGGVIVLGIGIFWLRAYVLSVENAVSHWAVFLPLLTGGLGLGVAIASIFQLVLSGVPHDDAGAASGALQAVQQLGGAFGIAVVSQIFFPRLAALMDVGSGLHMAYVEAFSRAMIYNLAGYIVVVFMAVLLSPGKTEQNNDVLEEPAHLG</sequence>
<evidence type="ECO:0000256" key="1">
    <source>
        <dbReference type="ARBA" id="ARBA00004141"/>
    </source>
</evidence>
<dbReference type="InterPro" id="IPR011701">
    <property type="entry name" value="MFS"/>
</dbReference>
<name>A0A4R3P1F4_9HYPH</name>
<evidence type="ECO:0000256" key="2">
    <source>
        <dbReference type="ARBA" id="ARBA00022692"/>
    </source>
</evidence>
<organism evidence="7 8">
    <name type="scientific">Martelella mediterranea</name>
    <dbReference type="NCBI Taxonomy" id="293089"/>
    <lineage>
        <taxon>Bacteria</taxon>
        <taxon>Pseudomonadati</taxon>
        <taxon>Pseudomonadota</taxon>
        <taxon>Alphaproteobacteria</taxon>
        <taxon>Hyphomicrobiales</taxon>
        <taxon>Aurantimonadaceae</taxon>
        <taxon>Martelella</taxon>
    </lineage>
</organism>